<protein>
    <recommendedName>
        <fullName evidence="3">T9SS C-terminal target domain-containing protein</fullName>
    </recommendedName>
</protein>
<sequence>MKRIVLILLLGLVFKVGYAQQTGIGTTTPDSSSVLDITATDKGILVPRIDLTSGTLDLDGQPGQATGLLIFNIGNTFEQGFYFWNGTEWKAIGGTAGNGSGGGEDPFNPNEIRSIRYIVPAADFIEDVCCINEMTGKSLGDTSNFRQDKSAYEMVGDSQGEPIIINGLRMDFLAYDATRVSPKLFNTTANAIVYNISSLSTNDAYIDGIGTTIASNHYNYLVDGDDIFGASPNGNGEYVNVMLTFDTGEWYQCTWFATQDANNFYLYMTAQRLN</sequence>
<reference evidence="1 2" key="1">
    <citation type="submission" date="2018-10" db="EMBL/GenBank/DDBJ databases">
        <title>Sinomicrobium pectinilyticum sp. nov., a pectinase-producing bacterium isolated from alkaline and saline soil, and emended description of the genus Sinomicrobium.</title>
        <authorList>
            <person name="Cheng B."/>
            <person name="Li C."/>
            <person name="Lai Q."/>
            <person name="Du M."/>
            <person name="Shao Z."/>
            <person name="Xu P."/>
            <person name="Yang C."/>
        </authorList>
    </citation>
    <scope>NUCLEOTIDE SEQUENCE [LARGE SCALE GENOMIC DNA]</scope>
    <source>
        <strain evidence="1 2">5DNS001</strain>
    </source>
</reference>
<dbReference type="OrthoDB" id="1246284at2"/>
<accession>A0A3N0DQR9</accession>
<evidence type="ECO:0000313" key="1">
    <source>
        <dbReference type="EMBL" id="RNL77975.1"/>
    </source>
</evidence>
<proteinExistence type="predicted"/>
<organism evidence="1 2">
    <name type="scientific">Sinomicrobium pectinilyticum</name>
    <dbReference type="NCBI Taxonomy" id="1084421"/>
    <lineage>
        <taxon>Bacteria</taxon>
        <taxon>Pseudomonadati</taxon>
        <taxon>Bacteroidota</taxon>
        <taxon>Flavobacteriia</taxon>
        <taxon>Flavobacteriales</taxon>
        <taxon>Flavobacteriaceae</taxon>
        <taxon>Sinomicrobium</taxon>
    </lineage>
</organism>
<dbReference type="RefSeq" id="WP_123217825.1">
    <property type="nucleotide sequence ID" value="NZ_RJTM01000144.1"/>
</dbReference>
<keyword evidence="2" id="KW-1185">Reference proteome</keyword>
<dbReference type="Proteomes" id="UP000267469">
    <property type="component" value="Unassembled WGS sequence"/>
</dbReference>
<evidence type="ECO:0000313" key="2">
    <source>
        <dbReference type="Proteomes" id="UP000267469"/>
    </source>
</evidence>
<name>A0A3N0DQR9_SINP1</name>
<dbReference type="EMBL" id="RJTM01000144">
    <property type="protein sequence ID" value="RNL77975.1"/>
    <property type="molecule type" value="Genomic_DNA"/>
</dbReference>
<gene>
    <name evidence="1" type="ORF">ED312_20135</name>
</gene>
<evidence type="ECO:0008006" key="3">
    <source>
        <dbReference type="Google" id="ProtNLM"/>
    </source>
</evidence>
<comment type="caution">
    <text evidence="1">The sequence shown here is derived from an EMBL/GenBank/DDBJ whole genome shotgun (WGS) entry which is preliminary data.</text>
</comment>
<dbReference type="AlphaFoldDB" id="A0A3N0DQR9"/>